<dbReference type="AlphaFoldDB" id="X0VTR2"/>
<accession>X0VTR2</accession>
<evidence type="ECO:0000313" key="1">
    <source>
        <dbReference type="EMBL" id="GAG21814.1"/>
    </source>
</evidence>
<protein>
    <recommendedName>
        <fullName evidence="2">RecJ OB domain-containing protein</fullName>
    </recommendedName>
</protein>
<dbReference type="EMBL" id="BARS01037043">
    <property type="protein sequence ID" value="GAG21814.1"/>
    <property type="molecule type" value="Genomic_DNA"/>
</dbReference>
<name>X0VTR2_9ZZZZ</name>
<sequence length="161" mass="19142">EEARRVFKIIEQLEQDLLKNNQRKLQSVIVTESELNSYFAYRIEAEKEDIMKQLHLKIFKNNKIEGKILIDLRGQKIPDFLRPEMNIYFAGKVEVNNRKGRILMKKLFLEDQSIQPQVLDAIIFIASKLQNSEPTSLYDWYELPFGIKDIKTKKQQAIFFY</sequence>
<evidence type="ECO:0008006" key="2">
    <source>
        <dbReference type="Google" id="ProtNLM"/>
    </source>
</evidence>
<comment type="caution">
    <text evidence="1">The sequence shown here is derived from an EMBL/GenBank/DDBJ whole genome shotgun (WGS) entry which is preliminary data.</text>
</comment>
<organism evidence="1">
    <name type="scientific">marine sediment metagenome</name>
    <dbReference type="NCBI Taxonomy" id="412755"/>
    <lineage>
        <taxon>unclassified sequences</taxon>
        <taxon>metagenomes</taxon>
        <taxon>ecological metagenomes</taxon>
    </lineage>
</organism>
<reference evidence="1" key="1">
    <citation type="journal article" date="2014" name="Front. Microbiol.">
        <title>High frequency of phylogenetically diverse reductive dehalogenase-homologous genes in deep subseafloor sedimentary metagenomes.</title>
        <authorList>
            <person name="Kawai M."/>
            <person name="Futagami T."/>
            <person name="Toyoda A."/>
            <person name="Takaki Y."/>
            <person name="Nishi S."/>
            <person name="Hori S."/>
            <person name="Arai W."/>
            <person name="Tsubouchi T."/>
            <person name="Morono Y."/>
            <person name="Uchiyama I."/>
            <person name="Ito T."/>
            <person name="Fujiyama A."/>
            <person name="Inagaki F."/>
            <person name="Takami H."/>
        </authorList>
    </citation>
    <scope>NUCLEOTIDE SEQUENCE</scope>
    <source>
        <strain evidence="1">Expedition CK06-06</strain>
    </source>
</reference>
<feature type="non-terminal residue" evidence="1">
    <location>
        <position position="1"/>
    </location>
</feature>
<proteinExistence type="predicted"/>
<gene>
    <name evidence="1" type="ORF">S01H1_56847</name>
</gene>